<name>A0A849A964_9ACTN</name>
<evidence type="ECO:0008006" key="4">
    <source>
        <dbReference type="Google" id="ProtNLM"/>
    </source>
</evidence>
<gene>
    <name evidence="2" type="ORF">HKD39_07820</name>
</gene>
<feature type="transmembrane region" description="Helical" evidence="1">
    <location>
        <begin position="51"/>
        <end position="70"/>
    </location>
</feature>
<feature type="transmembrane region" description="Helical" evidence="1">
    <location>
        <begin position="21"/>
        <end position="39"/>
    </location>
</feature>
<feature type="transmembrane region" description="Helical" evidence="1">
    <location>
        <begin position="165"/>
        <end position="186"/>
    </location>
</feature>
<keyword evidence="1" id="KW-0472">Membrane</keyword>
<organism evidence="2 3">
    <name type="scientific">Nakamurella aerolata</name>
    <dbReference type="NCBI Taxonomy" id="1656892"/>
    <lineage>
        <taxon>Bacteria</taxon>
        <taxon>Bacillati</taxon>
        <taxon>Actinomycetota</taxon>
        <taxon>Actinomycetes</taxon>
        <taxon>Nakamurellales</taxon>
        <taxon>Nakamurellaceae</taxon>
        <taxon>Nakamurella</taxon>
    </lineage>
</organism>
<dbReference type="RefSeq" id="WP_171199284.1">
    <property type="nucleotide sequence ID" value="NZ_JABEND010000003.1"/>
</dbReference>
<evidence type="ECO:0000256" key="1">
    <source>
        <dbReference type="SAM" id="Phobius"/>
    </source>
</evidence>
<proteinExistence type="predicted"/>
<sequence length="263" mass="27020">MRGTRSLLGLVRYQLATLGMGYRAVPPLVLFIAVCAISYSDPSAPLGPQFALTAGAMCAVGCWLAVVAVSSDPPTRRAVVAARMQAPARHVAGYALAAAVPAAIAVAVSTIWAGVAHRFPGGCTVVITVRSGPAPRPAAPPPIADPYTRSWCGQHDPLAELGTGALAQLAAALIGIAVGLWCSALLWERLTTTLTMSVLLLAAVLALPWTGVLNPLLRTLSEAVGLRDTAQLGPATLSTLAGLALLAVTVAAIAAIGRRRRWT</sequence>
<feature type="transmembrane region" description="Helical" evidence="1">
    <location>
        <begin position="198"/>
        <end position="217"/>
    </location>
</feature>
<dbReference type="EMBL" id="JABEND010000003">
    <property type="protein sequence ID" value="NNG35621.1"/>
    <property type="molecule type" value="Genomic_DNA"/>
</dbReference>
<feature type="transmembrane region" description="Helical" evidence="1">
    <location>
        <begin position="237"/>
        <end position="257"/>
    </location>
</feature>
<dbReference type="Proteomes" id="UP000562984">
    <property type="component" value="Unassembled WGS sequence"/>
</dbReference>
<keyword evidence="1" id="KW-1133">Transmembrane helix</keyword>
<comment type="caution">
    <text evidence="2">The sequence shown here is derived from an EMBL/GenBank/DDBJ whole genome shotgun (WGS) entry which is preliminary data.</text>
</comment>
<evidence type="ECO:0000313" key="3">
    <source>
        <dbReference type="Proteomes" id="UP000562984"/>
    </source>
</evidence>
<protein>
    <recommendedName>
        <fullName evidence="4">ABC transporter</fullName>
    </recommendedName>
</protein>
<keyword evidence="1" id="KW-0812">Transmembrane</keyword>
<dbReference type="AlphaFoldDB" id="A0A849A964"/>
<reference evidence="2 3" key="1">
    <citation type="submission" date="2020-05" db="EMBL/GenBank/DDBJ databases">
        <title>Nakamurella sp. DB0629 isolated from air conditioner.</title>
        <authorList>
            <person name="Kim D.H."/>
            <person name="Kim D.-U."/>
        </authorList>
    </citation>
    <scope>NUCLEOTIDE SEQUENCE [LARGE SCALE GENOMIC DNA]</scope>
    <source>
        <strain evidence="2 3">DB0629</strain>
    </source>
</reference>
<evidence type="ECO:0000313" key="2">
    <source>
        <dbReference type="EMBL" id="NNG35621.1"/>
    </source>
</evidence>
<accession>A0A849A964</accession>
<feature type="transmembrane region" description="Helical" evidence="1">
    <location>
        <begin position="91"/>
        <end position="112"/>
    </location>
</feature>
<keyword evidence="3" id="KW-1185">Reference proteome</keyword>